<accession>A0A2T7NP24</accession>
<dbReference type="Pfam" id="PF00084">
    <property type="entry name" value="Sushi"/>
    <property type="match status" value="1"/>
</dbReference>
<dbReference type="AlphaFoldDB" id="A0A2T7NP24"/>
<dbReference type="Proteomes" id="UP000245119">
    <property type="component" value="Linkage Group LG10"/>
</dbReference>
<sequence length="146" mass="16076">MSPPQGHVPGETVAVTCRPGYIPEGDMTSLCQNNRTWATPSGACVRLSCGPPPVEDATSVKVLGRSQLYGERVMFMCRPGLSPTRNPTCPHLYREWRMGRCSCLCSDVQVPVSEWRQVRVPEQMQVHAGIRGDSVPSPYVPAFVFV</sequence>
<evidence type="ECO:0000256" key="1">
    <source>
        <dbReference type="ARBA" id="ARBA00023157"/>
    </source>
</evidence>
<comment type="caution">
    <text evidence="4">The sequence shown here is derived from an EMBL/GenBank/DDBJ whole genome shotgun (WGS) entry which is preliminary data.</text>
</comment>
<dbReference type="PROSITE" id="PS50923">
    <property type="entry name" value="SUSHI"/>
    <property type="match status" value="1"/>
</dbReference>
<evidence type="ECO:0000313" key="4">
    <source>
        <dbReference type="EMBL" id="PVD22925.1"/>
    </source>
</evidence>
<evidence type="ECO:0000256" key="2">
    <source>
        <dbReference type="PROSITE-ProRule" id="PRU00302"/>
    </source>
</evidence>
<keyword evidence="1 2" id="KW-1015">Disulfide bond</keyword>
<proteinExistence type="predicted"/>
<name>A0A2T7NP24_POMCA</name>
<feature type="disulfide bond" evidence="2">
    <location>
        <begin position="17"/>
        <end position="44"/>
    </location>
</feature>
<dbReference type="InterPro" id="IPR035976">
    <property type="entry name" value="Sushi/SCR/CCP_sf"/>
</dbReference>
<protein>
    <recommendedName>
        <fullName evidence="3">Sushi domain-containing protein</fullName>
    </recommendedName>
</protein>
<dbReference type="CDD" id="cd00033">
    <property type="entry name" value="CCP"/>
    <property type="match status" value="1"/>
</dbReference>
<feature type="domain" description="Sushi" evidence="3">
    <location>
        <begin position="1"/>
        <end position="46"/>
    </location>
</feature>
<reference evidence="4 5" key="1">
    <citation type="submission" date="2018-04" db="EMBL/GenBank/DDBJ databases">
        <title>The genome of golden apple snail Pomacea canaliculata provides insight into stress tolerance and invasive adaptation.</title>
        <authorList>
            <person name="Liu C."/>
            <person name="Liu B."/>
            <person name="Ren Y."/>
            <person name="Zhang Y."/>
            <person name="Wang H."/>
            <person name="Li S."/>
            <person name="Jiang F."/>
            <person name="Yin L."/>
            <person name="Zhang G."/>
            <person name="Qian W."/>
            <person name="Fan W."/>
        </authorList>
    </citation>
    <scope>NUCLEOTIDE SEQUENCE [LARGE SCALE GENOMIC DNA]</scope>
    <source>
        <strain evidence="4">SZHN2017</strain>
        <tissue evidence="4">Muscle</tissue>
    </source>
</reference>
<dbReference type="InterPro" id="IPR000436">
    <property type="entry name" value="Sushi_SCR_CCP_dom"/>
</dbReference>
<evidence type="ECO:0000259" key="3">
    <source>
        <dbReference type="PROSITE" id="PS50923"/>
    </source>
</evidence>
<comment type="caution">
    <text evidence="2">Lacks conserved residue(s) required for the propagation of feature annotation.</text>
</comment>
<dbReference type="EMBL" id="PZQS01000010">
    <property type="protein sequence ID" value="PVD22925.1"/>
    <property type="molecule type" value="Genomic_DNA"/>
</dbReference>
<dbReference type="Gene3D" id="2.10.70.10">
    <property type="entry name" value="Complement Module, domain 1"/>
    <property type="match status" value="1"/>
</dbReference>
<keyword evidence="2" id="KW-0768">Sushi</keyword>
<evidence type="ECO:0000313" key="5">
    <source>
        <dbReference type="Proteomes" id="UP000245119"/>
    </source>
</evidence>
<dbReference type="SUPFAM" id="SSF57535">
    <property type="entry name" value="Complement control module/SCR domain"/>
    <property type="match status" value="1"/>
</dbReference>
<dbReference type="OrthoDB" id="6515930at2759"/>
<organism evidence="4 5">
    <name type="scientific">Pomacea canaliculata</name>
    <name type="common">Golden apple snail</name>
    <dbReference type="NCBI Taxonomy" id="400727"/>
    <lineage>
        <taxon>Eukaryota</taxon>
        <taxon>Metazoa</taxon>
        <taxon>Spiralia</taxon>
        <taxon>Lophotrochozoa</taxon>
        <taxon>Mollusca</taxon>
        <taxon>Gastropoda</taxon>
        <taxon>Caenogastropoda</taxon>
        <taxon>Architaenioglossa</taxon>
        <taxon>Ampullarioidea</taxon>
        <taxon>Ampullariidae</taxon>
        <taxon>Pomacea</taxon>
    </lineage>
</organism>
<gene>
    <name evidence="4" type="ORF">C0Q70_16185</name>
</gene>
<keyword evidence="5" id="KW-1185">Reference proteome</keyword>